<organism evidence="5 6">
    <name type="scientific">Svornostia abyssi</name>
    <dbReference type="NCBI Taxonomy" id="2898438"/>
    <lineage>
        <taxon>Bacteria</taxon>
        <taxon>Bacillati</taxon>
        <taxon>Actinomycetota</taxon>
        <taxon>Thermoleophilia</taxon>
        <taxon>Solirubrobacterales</taxon>
        <taxon>Baekduiaceae</taxon>
        <taxon>Svornostia</taxon>
    </lineage>
</organism>
<keyword evidence="2" id="KW-0378">Hydrolase</keyword>
<evidence type="ECO:0000256" key="2">
    <source>
        <dbReference type="ARBA" id="ARBA00023295"/>
    </source>
</evidence>
<keyword evidence="2" id="KW-0326">Glycosidase</keyword>
<dbReference type="PROSITE" id="PS50853">
    <property type="entry name" value="FN3"/>
    <property type="match status" value="2"/>
</dbReference>
<keyword evidence="1" id="KW-0677">Repeat</keyword>
<dbReference type="InterPro" id="IPR036116">
    <property type="entry name" value="FN3_sf"/>
</dbReference>
<proteinExistence type="predicted"/>
<protein>
    <submittedName>
        <fullName evidence="5">Fibronectin type III domain-containing protein</fullName>
    </submittedName>
</protein>
<dbReference type="EMBL" id="CP088295">
    <property type="protein sequence ID" value="UUY06387.1"/>
    <property type="molecule type" value="Genomic_DNA"/>
</dbReference>
<evidence type="ECO:0000259" key="4">
    <source>
        <dbReference type="PROSITE" id="PS50853"/>
    </source>
</evidence>
<dbReference type="CDD" id="cd00063">
    <property type="entry name" value="FN3"/>
    <property type="match status" value="2"/>
</dbReference>
<dbReference type="Gene3D" id="2.60.40.10">
    <property type="entry name" value="Immunoglobulins"/>
    <property type="match status" value="2"/>
</dbReference>
<dbReference type="InterPro" id="IPR003961">
    <property type="entry name" value="FN3_dom"/>
</dbReference>
<keyword evidence="3" id="KW-0732">Signal</keyword>
<dbReference type="InterPro" id="IPR013783">
    <property type="entry name" value="Ig-like_fold"/>
</dbReference>
<feature type="domain" description="Fibronectin type-III" evidence="4">
    <location>
        <begin position="314"/>
        <end position="401"/>
    </location>
</feature>
<reference evidence="6" key="1">
    <citation type="submission" date="2021-11" db="EMBL/GenBank/DDBJ databases">
        <title>Cultivation dependent microbiological survey of springs from the worlds oldest radium mine currently devoted to the extraction of radon-saturated water.</title>
        <authorList>
            <person name="Kapinusova G."/>
            <person name="Smrhova T."/>
            <person name="Strejcek M."/>
            <person name="Suman J."/>
            <person name="Jani K."/>
            <person name="Pajer P."/>
            <person name="Uhlik O."/>
        </authorList>
    </citation>
    <scope>NUCLEOTIDE SEQUENCE [LARGE SCALE GENOMIC DNA]</scope>
    <source>
        <strain evidence="6">J379</strain>
    </source>
</reference>
<dbReference type="SUPFAM" id="SSF49265">
    <property type="entry name" value="Fibronectin type III"/>
    <property type="match status" value="1"/>
</dbReference>
<dbReference type="PANTHER" id="PTHR46708">
    <property type="entry name" value="TENASCIN"/>
    <property type="match status" value="1"/>
</dbReference>
<dbReference type="SMART" id="SM00060">
    <property type="entry name" value="FN3"/>
    <property type="match status" value="2"/>
</dbReference>
<accession>A0ABY5PPA1</accession>
<evidence type="ECO:0000313" key="6">
    <source>
        <dbReference type="Proteomes" id="UP001058860"/>
    </source>
</evidence>
<dbReference type="Proteomes" id="UP001058860">
    <property type="component" value="Chromosome"/>
</dbReference>
<dbReference type="InterPro" id="IPR050991">
    <property type="entry name" value="ECM_Regulatory_Proteins"/>
</dbReference>
<feature type="domain" description="Fibronectin type-III" evidence="4">
    <location>
        <begin position="219"/>
        <end position="307"/>
    </location>
</feature>
<sequence length="577" mass="59084">MSLGARKTLAAAGVTALAAMAAAAPANAATLTQTYKCTYPLIGERGLTVNIDAAIPATWQTGTPTPPFAISASAEADLGTYQGLDLIGANKISGTSKASSTVTAPNFTLPVQVPIAIPEVTKPAAPPLKFEGLTGETPSLTFTQAGNVGITVDKLDLNIRAKRADGSAIVLPPVVPVDSDGDPNTFDVPCVLDPAGQNKTLQTVVVSSGPTGDTVKPSTPGEPTIGSAADVTSNSIKINWGASTDNVGVTGYEVRYEGQTKTVGNVTETTLTGLTPSTVYEIDVRAKDAAGNFSDYSSSVIIETLPGPTPVDNPPSAPTGLAGTSTNNSVTLNWTAATDDKGISGYDVYRDGVKGPTVTGTTATITGLAPSTAYKFKVQAKDTKPQTGPFSTEITVTTKANPDPQPGIKYGYNIKGTSVLKTLTTGPVPLTGTIDADLELATGNFTADLVLNSTKANLKVLGTLPVKADIGFQQTDKTRGKLANGVLTATAKFNVRLKQLYLFGVLPIAGDGQCRTKSASIANLKSSGTFFDPLQGGNLKGSYGISDLTGCGLLEAFISPLAKGGGNTVDINLTPKP</sequence>
<feature type="signal peptide" evidence="3">
    <location>
        <begin position="1"/>
        <end position="28"/>
    </location>
</feature>
<dbReference type="Pfam" id="PF00041">
    <property type="entry name" value="fn3"/>
    <property type="match status" value="2"/>
</dbReference>
<feature type="chain" id="PRO_5045622135" evidence="3">
    <location>
        <begin position="29"/>
        <end position="577"/>
    </location>
</feature>
<keyword evidence="6" id="KW-1185">Reference proteome</keyword>
<dbReference type="RefSeq" id="WP_353866700.1">
    <property type="nucleotide sequence ID" value="NZ_CP088295.1"/>
</dbReference>
<evidence type="ECO:0000313" key="5">
    <source>
        <dbReference type="EMBL" id="UUY06387.1"/>
    </source>
</evidence>
<gene>
    <name evidence="5" type="ORF">LRS13_03060</name>
</gene>
<dbReference type="InterPro" id="IPR046542">
    <property type="entry name" value="DUF6801"/>
</dbReference>
<name>A0ABY5PPA1_9ACTN</name>
<dbReference type="PANTHER" id="PTHR46708:SF2">
    <property type="entry name" value="FIBRONECTIN TYPE-III DOMAIN-CONTAINING PROTEIN"/>
    <property type="match status" value="1"/>
</dbReference>
<evidence type="ECO:0000256" key="3">
    <source>
        <dbReference type="SAM" id="SignalP"/>
    </source>
</evidence>
<evidence type="ECO:0000256" key="1">
    <source>
        <dbReference type="ARBA" id="ARBA00022737"/>
    </source>
</evidence>
<dbReference type="Pfam" id="PF20611">
    <property type="entry name" value="DUF6801"/>
    <property type="match status" value="1"/>
</dbReference>